<dbReference type="PANTHER" id="PTHR42951">
    <property type="entry name" value="METALLO-BETA-LACTAMASE DOMAIN-CONTAINING"/>
    <property type="match status" value="1"/>
</dbReference>
<evidence type="ECO:0000313" key="4">
    <source>
        <dbReference type="Proteomes" id="UP000824755"/>
    </source>
</evidence>
<dbReference type="RefSeq" id="WP_220378911.1">
    <property type="nucleotide sequence ID" value="NZ_CP080544.1"/>
</dbReference>
<dbReference type="SMART" id="SM00849">
    <property type="entry name" value="Lactamase_B"/>
    <property type="match status" value="1"/>
</dbReference>
<dbReference type="Proteomes" id="UP000824755">
    <property type="component" value="Chromosome"/>
</dbReference>
<organism evidence="3 4">
    <name type="scientific">Lysobacter soyae</name>
    <dbReference type="NCBI Taxonomy" id="2764185"/>
    <lineage>
        <taxon>Bacteria</taxon>
        <taxon>Pseudomonadati</taxon>
        <taxon>Pseudomonadota</taxon>
        <taxon>Gammaproteobacteria</taxon>
        <taxon>Lysobacterales</taxon>
        <taxon>Lysobacteraceae</taxon>
        <taxon>Lysobacter</taxon>
    </lineage>
</organism>
<protein>
    <submittedName>
        <fullName evidence="3">Subclass B3 metallo-beta-lactamase</fullName>
    </submittedName>
</protein>
<dbReference type="InterPro" id="IPR050855">
    <property type="entry name" value="NDM-1-like"/>
</dbReference>
<gene>
    <name evidence="3" type="primary">bla</name>
    <name evidence="3" type="ORF">H8L67_05730</name>
</gene>
<evidence type="ECO:0000259" key="2">
    <source>
        <dbReference type="SMART" id="SM00849"/>
    </source>
</evidence>
<dbReference type="NCBIfam" id="NF033105">
    <property type="entry name" value="bla_subclass_B3"/>
    <property type="match status" value="1"/>
</dbReference>
<keyword evidence="1" id="KW-0732">Signal</keyword>
<evidence type="ECO:0000256" key="1">
    <source>
        <dbReference type="SAM" id="SignalP"/>
    </source>
</evidence>
<feature type="signal peptide" evidence="1">
    <location>
        <begin position="1"/>
        <end position="18"/>
    </location>
</feature>
<proteinExistence type="predicted"/>
<dbReference type="Pfam" id="PF00753">
    <property type="entry name" value="Lactamase_B"/>
    <property type="match status" value="1"/>
</dbReference>
<sequence length="298" mass="32082">MRAALWSALFAACGSAAAATPARMPTLPAPHQPLQCAEDAGWDDPMPPRHLFGDVWYVGTCGITSILIASPQGHVLIDGGAKLGAQRIEKNLRALGVDLKDIKYILVSHEHFDHVGGVAQLQRDSGAVVLTRQEAAASLKRGKSDRRDPQFDVLDPFPAIANVQSIKAGAGLRAAERTIINVPMPGHTPGGSGWRWRECEGSVCLNFFYSDSVSAISDKTYRYSDAGALARPMQQTLSRLEKAPCDVLMTTHPSSSHLIERLEGKEALVQPQACRKLAESAKTALKLRLSQESANTAP</sequence>
<dbReference type="InterPro" id="IPR036866">
    <property type="entry name" value="RibonucZ/Hydroxyglut_hydro"/>
</dbReference>
<dbReference type="EMBL" id="CP080544">
    <property type="protein sequence ID" value="QYR52123.1"/>
    <property type="molecule type" value="Genomic_DNA"/>
</dbReference>
<feature type="chain" id="PRO_5046720240" evidence="1">
    <location>
        <begin position="19"/>
        <end position="298"/>
    </location>
</feature>
<dbReference type="PANTHER" id="PTHR42951:SF17">
    <property type="entry name" value="METALLO-BETA-LACTAMASE DOMAIN-CONTAINING PROTEIN"/>
    <property type="match status" value="1"/>
</dbReference>
<dbReference type="Gene3D" id="3.60.15.10">
    <property type="entry name" value="Ribonuclease Z/Hydroxyacylglutathione hydrolase-like"/>
    <property type="match status" value="1"/>
</dbReference>
<name>A0ABX8WL09_9GAMM</name>
<keyword evidence="4" id="KW-1185">Reference proteome</keyword>
<reference evidence="3 4" key="1">
    <citation type="submission" date="2021-08" db="EMBL/GenBank/DDBJ databases">
        <title>Lysobacter sp. strain CJ11 Genome sequencing and assembly.</title>
        <authorList>
            <person name="Kim I."/>
        </authorList>
    </citation>
    <scope>NUCLEOTIDE SEQUENCE [LARGE SCALE GENOMIC DNA]</scope>
    <source>
        <strain evidence="3 4">CJ11</strain>
    </source>
</reference>
<evidence type="ECO:0000313" key="3">
    <source>
        <dbReference type="EMBL" id="QYR52123.1"/>
    </source>
</evidence>
<accession>A0ABX8WL09</accession>
<dbReference type="InterPro" id="IPR001279">
    <property type="entry name" value="Metallo-B-lactamas"/>
</dbReference>
<feature type="domain" description="Metallo-beta-lactamase" evidence="2">
    <location>
        <begin position="62"/>
        <end position="252"/>
    </location>
</feature>
<dbReference type="SUPFAM" id="SSF56281">
    <property type="entry name" value="Metallo-hydrolase/oxidoreductase"/>
    <property type="match status" value="1"/>
</dbReference>